<keyword evidence="4" id="KW-0805">Transcription regulation</keyword>
<feature type="domain" description="Transcription initiation factor TFIID component TAF4 C-terminal" evidence="10">
    <location>
        <begin position="396"/>
        <end position="655"/>
    </location>
</feature>
<gene>
    <name evidence="11" type="ORF">B0T18DRAFT_418112</name>
</gene>
<feature type="region of interest" description="Disordered" evidence="9">
    <location>
        <begin position="580"/>
        <end position="623"/>
    </location>
</feature>
<organism evidence="11 12">
    <name type="scientific">Schizothecium vesticola</name>
    <dbReference type="NCBI Taxonomy" id="314040"/>
    <lineage>
        <taxon>Eukaryota</taxon>
        <taxon>Fungi</taxon>
        <taxon>Dikarya</taxon>
        <taxon>Ascomycota</taxon>
        <taxon>Pezizomycotina</taxon>
        <taxon>Sordariomycetes</taxon>
        <taxon>Sordariomycetidae</taxon>
        <taxon>Sordariales</taxon>
        <taxon>Schizotheciaceae</taxon>
        <taxon>Schizothecium</taxon>
    </lineage>
</organism>
<feature type="compositionally biased region" description="Low complexity" evidence="9">
    <location>
        <begin position="81"/>
        <end position="101"/>
    </location>
</feature>
<feature type="compositionally biased region" description="Basic and acidic residues" evidence="9">
    <location>
        <begin position="528"/>
        <end position="538"/>
    </location>
</feature>
<evidence type="ECO:0000256" key="1">
    <source>
        <dbReference type="ARBA" id="ARBA00004123"/>
    </source>
</evidence>
<comment type="subcellular location">
    <subcellularLocation>
        <location evidence="1">Nucleus</location>
    </subcellularLocation>
</comment>
<comment type="function">
    <text evidence="7">Functions as a component of the DNA-binding general transcription factor complex TFIID. Binding of TFIID to a promoter (with or without TATA element) is the initial step in pre-initiation complex (PIC) formation. TFIID plays a key role in the regulation of gene expression by RNA polymerase II through different activities such as transcription activator interaction, core promoter recognition and selectivity, TFIIA and TFIIB interaction, chromatin modification (histone acetylation by TAF1), facilitation of DNA opening and initiation of transcription.</text>
</comment>
<feature type="region of interest" description="Disordered" evidence="9">
    <location>
        <begin position="1"/>
        <end position="227"/>
    </location>
</feature>
<dbReference type="GO" id="GO:0005669">
    <property type="term" value="C:transcription factor TFIID complex"/>
    <property type="evidence" value="ECO:0007669"/>
    <property type="project" value="InterPro"/>
</dbReference>
<evidence type="ECO:0000256" key="7">
    <source>
        <dbReference type="ARBA" id="ARBA00025346"/>
    </source>
</evidence>
<evidence type="ECO:0000256" key="6">
    <source>
        <dbReference type="ARBA" id="ARBA00023242"/>
    </source>
</evidence>
<dbReference type="Proteomes" id="UP001172155">
    <property type="component" value="Unassembled WGS sequence"/>
</dbReference>
<sequence>MVQPQHQMAPQMAPQMPMPQKPQVSIPQMGQVPQISQMQQQQPRFSPAAHSPSPIGTPLGTPPQGYAPPPQKRPRTDSPILPHQQQPQQQQQQQQQHLQQQNYSAPPYGMPSQSQTQTQVHSPAAPSPSHTNSPALHPAQYGAPYGNGASTPTITMPTSTTTTPLGTPTLHFPDPRLANASSPSTPGPTMPQSQQQYTNAQVVPFGAPQQLPSGAMGPPSKPAERPTKEYEYDVSDSLAGTGIDLRAEEQFLTDFYAGSFSQEARTGLPSNAPGGRQSMYGAGFANQPAQSVDSESQDRYAALAAQNAWDDAAQRLAVLRSHEMNDPFLLKSAMYYKADKIAKENGIALNTDIKNAGSAGKAKHQEPQIKVSTTVGPDGAMVVTSGPSIPHDAYLADQLALLSIACKHRARELLEEAFRVAVVRQTTANGEIPDEWADAAVPVQPGLEDLDMTDSILAPPANPLKRTHDAANPVAKQNTVTKTLRDMGEGERKVEDSRLKKRQKRMNPDAAAAGSRAGSVAPGTPGAEEAKAPSKKELKKGAAMAKAAEAASTANANQTLSTIMGMGGFGGRKKAKQYSWMKGGSGANSPRVGTPGTPGASLPGAGGGAGNKAPVEARLTQEPKTRWGTWRENIQGKNIQMRDWVTVLEMDGKDQKALQVAYSKLDAAGK</sequence>
<keyword evidence="6" id="KW-0539">Nucleus</keyword>
<evidence type="ECO:0000256" key="4">
    <source>
        <dbReference type="ARBA" id="ARBA00023015"/>
    </source>
</evidence>
<evidence type="ECO:0000256" key="9">
    <source>
        <dbReference type="SAM" id="MobiDB-lite"/>
    </source>
</evidence>
<feature type="compositionally biased region" description="Low complexity" evidence="9">
    <location>
        <begin position="1"/>
        <end position="15"/>
    </location>
</feature>
<feature type="compositionally biased region" description="Low complexity" evidence="9">
    <location>
        <begin position="151"/>
        <end position="169"/>
    </location>
</feature>
<evidence type="ECO:0000256" key="3">
    <source>
        <dbReference type="ARBA" id="ARBA00017306"/>
    </source>
</evidence>
<reference evidence="11" key="1">
    <citation type="submission" date="2023-06" db="EMBL/GenBank/DDBJ databases">
        <title>Genome-scale phylogeny and comparative genomics of the fungal order Sordariales.</title>
        <authorList>
            <consortium name="Lawrence Berkeley National Laboratory"/>
            <person name="Hensen N."/>
            <person name="Bonometti L."/>
            <person name="Westerberg I."/>
            <person name="Brannstrom I.O."/>
            <person name="Guillou S."/>
            <person name="Cros-Aarteil S."/>
            <person name="Calhoun S."/>
            <person name="Haridas S."/>
            <person name="Kuo A."/>
            <person name="Mondo S."/>
            <person name="Pangilinan J."/>
            <person name="Riley R."/>
            <person name="LaButti K."/>
            <person name="Andreopoulos B."/>
            <person name="Lipzen A."/>
            <person name="Chen C."/>
            <person name="Yanf M."/>
            <person name="Daum C."/>
            <person name="Ng V."/>
            <person name="Clum A."/>
            <person name="Steindorff A."/>
            <person name="Ohm R."/>
            <person name="Martin F."/>
            <person name="Silar P."/>
            <person name="Natvig D."/>
            <person name="Lalanne C."/>
            <person name="Gautier V."/>
            <person name="Ament-velasquez S.L."/>
            <person name="Kruys A."/>
            <person name="Hutchinson M.I."/>
            <person name="Powell A.J."/>
            <person name="Barry K."/>
            <person name="Miller A.N."/>
            <person name="Grigoriev I.V."/>
            <person name="Debuchy R."/>
            <person name="Gladieux P."/>
            <person name="Thoren M.H."/>
            <person name="Johannesson H."/>
        </authorList>
    </citation>
    <scope>NUCLEOTIDE SEQUENCE</scope>
    <source>
        <strain evidence="11">SMH3187-1</strain>
    </source>
</reference>
<evidence type="ECO:0000313" key="12">
    <source>
        <dbReference type="Proteomes" id="UP001172155"/>
    </source>
</evidence>
<name>A0AA40EJI6_9PEZI</name>
<evidence type="ECO:0000256" key="2">
    <source>
        <dbReference type="ARBA" id="ARBA00006178"/>
    </source>
</evidence>
<keyword evidence="12" id="KW-1185">Reference proteome</keyword>
<evidence type="ECO:0000259" key="10">
    <source>
        <dbReference type="Pfam" id="PF05236"/>
    </source>
</evidence>
<dbReference type="GO" id="GO:0006352">
    <property type="term" value="P:DNA-templated transcription initiation"/>
    <property type="evidence" value="ECO:0007669"/>
    <property type="project" value="InterPro"/>
</dbReference>
<protein>
    <recommendedName>
        <fullName evidence="3">Transcription initiation factor TFIID subunit 4</fullName>
    </recommendedName>
    <alternativeName>
        <fullName evidence="8">TBP-associated factor 4</fullName>
    </alternativeName>
</protein>
<comment type="caution">
    <text evidence="11">The sequence shown here is derived from an EMBL/GenBank/DDBJ whole genome shotgun (WGS) entry which is preliminary data.</text>
</comment>
<feature type="compositionally biased region" description="Polar residues" evidence="9">
    <location>
        <begin position="190"/>
        <end position="201"/>
    </location>
</feature>
<feature type="region of interest" description="Disordered" evidence="9">
    <location>
        <begin position="463"/>
        <end position="538"/>
    </location>
</feature>
<dbReference type="Pfam" id="PF05236">
    <property type="entry name" value="TAF4"/>
    <property type="match status" value="1"/>
</dbReference>
<feature type="compositionally biased region" description="Low complexity" evidence="9">
    <location>
        <begin position="28"/>
        <end position="42"/>
    </location>
</feature>
<dbReference type="InterPro" id="IPR007900">
    <property type="entry name" value="TAF4_C"/>
</dbReference>
<feature type="compositionally biased region" description="Low complexity" evidence="9">
    <location>
        <begin position="510"/>
        <end position="521"/>
    </location>
</feature>
<accession>A0AA40EJI6</accession>
<proteinExistence type="inferred from homology"/>
<dbReference type="AlphaFoldDB" id="A0AA40EJI6"/>
<evidence type="ECO:0000256" key="8">
    <source>
        <dbReference type="ARBA" id="ARBA00031747"/>
    </source>
</evidence>
<comment type="similarity">
    <text evidence="2">Belongs to the TAF4 family.</text>
</comment>
<evidence type="ECO:0000256" key="5">
    <source>
        <dbReference type="ARBA" id="ARBA00023163"/>
    </source>
</evidence>
<feature type="compositionally biased region" description="Low complexity" evidence="9">
    <location>
        <begin position="593"/>
        <end position="603"/>
    </location>
</feature>
<keyword evidence="5" id="KW-0804">Transcription</keyword>
<feature type="compositionally biased region" description="Basic and acidic residues" evidence="9">
    <location>
        <begin position="483"/>
        <end position="498"/>
    </location>
</feature>
<evidence type="ECO:0000313" key="11">
    <source>
        <dbReference type="EMBL" id="KAK0740502.1"/>
    </source>
</evidence>
<feature type="compositionally biased region" description="Polar residues" evidence="9">
    <location>
        <begin position="111"/>
        <end position="121"/>
    </location>
</feature>
<dbReference type="EMBL" id="JAUKUD010000006">
    <property type="protein sequence ID" value="KAK0740502.1"/>
    <property type="molecule type" value="Genomic_DNA"/>
</dbReference>